<dbReference type="Proteomes" id="UP000541810">
    <property type="component" value="Unassembled WGS sequence"/>
</dbReference>
<evidence type="ECO:0000259" key="9">
    <source>
        <dbReference type="Pfam" id="PF00482"/>
    </source>
</evidence>
<dbReference type="EMBL" id="JACHGY010000001">
    <property type="protein sequence ID" value="MBB6429287.1"/>
    <property type="molecule type" value="Genomic_DNA"/>
</dbReference>
<dbReference type="InterPro" id="IPR042094">
    <property type="entry name" value="T2SS_GspF_sf"/>
</dbReference>
<proteinExistence type="inferred from homology"/>
<dbReference type="PANTHER" id="PTHR30012:SF0">
    <property type="entry name" value="TYPE II SECRETION SYSTEM PROTEIN F-RELATED"/>
    <property type="match status" value="1"/>
</dbReference>
<dbReference type="Pfam" id="PF00482">
    <property type="entry name" value="T2SSF"/>
    <property type="match status" value="2"/>
</dbReference>
<sequence length="402" mass="44236">MRTSGGETTVGTLAAENAMAAAQMLRSQGNTVLQLTPVNSGGSSRDWKETLKALNYSSGPSAKDVLNFTSQLAVMIRAGISLRAALEGIAEQTENAKFKQILYQIKQDVESGKPFSESLAKHPKLFGPLYVNMVRASEMSGSFSQMLDRIAAYLAQQIETRSMVIGAMIYPAVIGGMAIAVTVFLLTFVLPRFAAVFEGKESAMPGPTIFLMALSEFMVVWWWAVLLALIVLVLIGFFISKTEPGGWWFDQLKLKFPIFEKMFNALYISRSLHTMGELINAGVPMLDTLAITGEISGNRMFRRMWRNVYSSVKQGKKIAQPLYKGKLLPKAVIQMIAAGEESGKLGEVLDEVSEFYARRLKETIKTVTSMIEPIMIIIMGSVVGFIAMAIILPIFKLSTLVK</sequence>
<dbReference type="FunFam" id="1.20.81.30:FF:000001">
    <property type="entry name" value="Type II secretion system protein F"/>
    <property type="match status" value="1"/>
</dbReference>
<evidence type="ECO:0000256" key="8">
    <source>
        <dbReference type="SAM" id="Phobius"/>
    </source>
</evidence>
<dbReference type="InterPro" id="IPR003004">
    <property type="entry name" value="GspF/PilC"/>
</dbReference>
<evidence type="ECO:0000313" key="11">
    <source>
        <dbReference type="Proteomes" id="UP000541810"/>
    </source>
</evidence>
<feature type="transmembrane region" description="Helical" evidence="8">
    <location>
        <begin position="167"/>
        <end position="190"/>
    </location>
</feature>
<feature type="domain" description="Type II secretion system protein GspF" evidence="9">
    <location>
        <begin position="68"/>
        <end position="191"/>
    </location>
</feature>
<feature type="transmembrane region" description="Helical" evidence="8">
    <location>
        <begin position="374"/>
        <end position="395"/>
    </location>
</feature>
<name>A0A7X0LJW6_9BACT</name>
<feature type="transmembrane region" description="Helical" evidence="8">
    <location>
        <begin position="220"/>
        <end position="239"/>
    </location>
</feature>
<reference evidence="10 11" key="1">
    <citation type="submission" date="2020-08" db="EMBL/GenBank/DDBJ databases">
        <title>Genomic Encyclopedia of Type Strains, Phase IV (KMG-IV): sequencing the most valuable type-strain genomes for metagenomic binning, comparative biology and taxonomic classification.</title>
        <authorList>
            <person name="Goeker M."/>
        </authorList>
    </citation>
    <scope>NUCLEOTIDE SEQUENCE [LARGE SCALE GENOMIC DNA]</scope>
    <source>
        <strain evidence="10 11">DSM 103725</strain>
    </source>
</reference>
<keyword evidence="7 8" id="KW-0472">Membrane</keyword>
<comment type="subcellular location">
    <subcellularLocation>
        <location evidence="1">Cell inner membrane</location>
        <topology evidence="1">Multi-pass membrane protein</topology>
    </subcellularLocation>
</comment>
<dbReference type="PANTHER" id="PTHR30012">
    <property type="entry name" value="GENERAL SECRETION PATHWAY PROTEIN"/>
    <property type="match status" value="1"/>
</dbReference>
<comment type="caution">
    <text evidence="10">The sequence shown here is derived from an EMBL/GenBank/DDBJ whole genome shotgun (WGS) entry which is preliminary data.</text>
</comment>
<keyword evidence="5 8" id="KW-0812">Transmembrane</keyword>
<accession>A0A7X0LJW6</accession>
<organism evidence="10 11">
    <name type="scientific">Algisphaera agarilytica</name>
    <dbReference type="NCBI Taxonomy" id="1385975"/>
    <lineage>
        <taxon>Bacteria</taxon>
        <taxon>Pseudomonadati</taxon>
        <taxon>Planctomycetota</taxon>
        <taxon>Phycisphaerae</taxon>
        <taxon>Phycisphaerales</taxon>
        <taxon>Phycisphaeraceae</taxon>
        <taxon>Algisphaera</taxon>
    </lineage>
</organism>
<dbReference type="AlphaFoldDB" id="A0A7X0LJW6"/>
<gene>
    <name evidence="10" type="ORF">HNQ40_001093</name>
</gene>
<evidence type="ECO:0000256" key="2">
    <source>
        <dbReference type="ARBA" id="ARBA00005745"/>
    </source>
</evidence>
<dbReference type="InterPro" id="IPR018076">
    <property type="entry name" value="T2SS_GspF_dom"/>
</dbReference>
<protein>
    <submittedName>
        <fullName evidence="10">Type IV pilus assembly protein PilC</fullName>
    </submittedName>
</protein>
<evidence type="ECO:0000256" key="3">
    <source>
        <dbReference type="ARBA" id="ARBA00022475"/>
    </source>
</evidence>
<evidence type="ECO:0000313" key="10">
    <source>
        <dbReference type="EMBL" id="MBB6429287.1"/>
    </source>
</evidence>
<keyword evidence="4" id="KW-0997">Cell inner membrane</keyword>
<dbReference type="GO" id="GO:0015628">
    <property type="term" value="P:protein secretion by the type II secretion system"/>
    <property type="evidence" value="ECO:0007669"/>
    <property type="project" value="TreeGrafter"/>
</dbReference>
<evidence type="ECO:0000256" key="1">
    <source>
        <dbReference type="ARBA" id="ARBA00004429"/>
    </source>
</evidence>
<evidence type="ECO:0000256" key="6">
    <source>
        <dbReference type="ARBA" id="ARBA00022989"/>
    </source>
</evidence>
<dbReference type="Gene3D" id="1.20.81.30">
    <property type="entry name" value="Type II secretion system (T2SS), domain F"/>
    <property type="match status" value="2"/>
</dbReference>
<evidence type="ECO:0000256" key="7">
    <source>
        <dbReference type="ARBA" id="ARBA00023136"/>
    </source>
</evidence>
<evidence type="ECO:0000256" key="5">
    <source>
        <dbReference type="ARBA" id="ARBA00022692"/>
    </source>
</evidence>
<feature type="domain" description="Type II secretion system protein GspF" evidence="9">
    <location>
        <begin position="272"/>
        <end position="393"/>
    </location>
</feature>
<comment type="similarity">
    <text evidence="2">Belongs to the GSP F family.</text>
</comment>
<dbReference type="PRINTS" id="PR00812">
    <property type="entry name" value="BCTERIALGSPF"/>
</dbReference>
<evidence type="ECO:0000256" key="4">
    <source>
        <dbReference type="ARBA" id="ARBA00022519"/>
    </source>
</evidence>
<keyword evidence="11" id="KW-1185">Reference proteome</keyword>
<keyword evidence="3" id="KW-1003">Cell membrane</keyword>
<dbReference type="GO" id="GO:0005886">
    <property type="term" value="C:plasma membrane"/>
    <property type="evidence" value="ECO:0007669"/>
    <property type="project" value="UniProtKB-SubCell"/>
</dbReference>
<keyword evidence="6 8" id="KW-1133">Transmembrane helix</keyword>
<dbReference type="RefSeq" id="WP_184676873.1">
    <property type="nucleotide sequence ID" value="NZ_JACHGY010000001.1"/>
</dbReference>